<dbReference type="SUPFAM" id="SSF54695">
    <property type="entry name" value="POZ domain"/>
    <property type="match status" value="1"/>
</dbReference>
<dbReference type="SMART" id="SM00225">
    <property type="entry name" value="BTB"/>
    <property type="match status" value="1"/>
</dbReference>
<feature type="domain" description="BTB" evidence="1">
    <location>
        <begin position="12"/>
        <end position="79"/>
    </location>
</feature>
<organism evidence="2 3">
    <name type="scientific">Seminavis robusta</name>
    <dbReference type="NCBI Taxonomy" id="568900"/>
    <lineage>
        <taxon>Eukaryota</taxon>
        <taxon>Sar</taxon>
        <taxon>Stramenopiles</taxon>
        <taxon>Ochrophyta</taxon>
        <taxon>Bacillariophyta</taxon>
        <taxon>Bacillariophyceae</taxon>
        <taxon>Bacillariophycidae</taxon>
        <taxon>Naviculales</taxon>
        <taxon>Naviculaceae</taxon>
        <taxon>Seminavis</taxon>
    </lineage>
</organism>
<evidence type="ECO:0000259" key="1">
    <source>
        <dbReference type="PROSITE" id="PS50097"/>
    </source>
</evidence>
<reference evidence="2" key="1">
    <citation type="submission" date="2020-06" db="EMBL/GenBank/DDBJ databases">
        <authorList>
            <consortium name="Plant Systems Biology data submission"/>
        </authorList>
    </citation>
    <scope>NUCLEOTIDE SEQUENCE</scope>
    <source>
        <strain evidence="2">D6</strain>
    </source>
</reference>
<proteinExistence type="predicted"/>
<dbReference type="InterPro" id="IPR000210">
    <property type="entry name" value="BTB/POZ_dom"/>
</dbReference>
<evidence type="ECO:0000313" key="3">
    <source>
        <dbReference type="Proteomes" id="UP001153069"/>
    </source>
</evidence>
<accession>A0A9N8DX71</accession>
<gene>
    <name evidence="2" type="ORF">SEMRO_444_G144230.1</name>
</gene>
<sequence length="182" mass="19966">MLARFLTVDSLNDIILKGNDGVEVPANRFLLAARSDVFMGMLLGKFQESSSPFVELGFSGSVLKAVVEFVITDTAEVLSCEQRKAPDSQHADVNAQQIESLVSLAEAALFFDLPGLSELVLESFEKVLKENRYASFAALQACSMAGNSVPEMLIERAKAWKYSRTQKWKCQNLSSSKFCPSG</sequence>
<dbReference type="Proteomes" id="UP001153069">
    <property type="component" value="Unassembled WGS sequence"/>
</dbReference>
<comment type="caution">
    <text evidence="2">The sequence shown here is derived from an EMBL/GenBank/DDBJ whole genome shotgun (WGS) entry which is preliminary data.</text>
</comment>
<dbReference type="InterPro" id="IPR011333">
    <property type="entry name" value="SKP1/BTB/POZ_sf"/>
</dbReference>
<dbReference type="OrthoDB" id="45946at2759"/>
<dbReference type="PROSITE" id="PS50097">
    <property type="entry name" value="BTB"/>
    <property type="match status" value="1"/>
</dbReference>
<dbReference type="Gene3D" id="3.30.710.10">
    <property type="entry name" value="Potassium Channel Kv1.1, Chain A"/>
    <property type="match status" value="1"/>
</dbReference>
<keyword evidence="3" id="KW-1185">Reference proteome</keyword>
<dbReference type="CDD" id="cd18186">
    <property type="entry name" value="BTB_POZ_ZBTB_KLHL-like"/>
    <property type="match status" value="1"/>
</dbReference>
<dbReference type="Pfam" id="PF00651">
    <property type="entry name" value="BTB"/>
    <property type="match status" value="1"/>
</dbReference>
<name>A0A9N8DX71_9STRA</name>
<protein>
    <recommendedName>
        <fullName evidence="1">BTB domain-containing protein</fullName>
    </recommendedName>
</protein>
<dbReference type="EMBL" id="CAICTM010000443">
    <property type="protein sequence ID" value="CAB9510603.1"/>
    <property type="molecule type" value="Genomic_DNA"/>
</dbReference>
<evidence type="ECO:0000313" key="2">
    <source>
        <dbReference type="EMBL" id="CAB9510603.1"/>
    </source>
</evidence>
<dbReference type="AlphaFoldDB" id="A0A9N8DX71"/>